<feature type="region of interest" description="Disordered" evidence="1">
    <location>
        <begin position="19"/>
        <end position="64"/>
    </location>
</feature>
<proteinExistence type="predicted"/>
<reference evidence="2 3" key="1">
    <citation type="journal article" date="2014" name="Appl. Environ. Microbiol.">
        <title>Insights into the Microbial Degradation of Rubber and Gutta-Percha by Analysis of the Complete Genome of Nocardia nova SH22a.</title>
        <authorList>
            <person name="Luo Q."/>
            <person name="Hiessl S."/>
            <person name="Poehlein A."/>
            <person name="Daniel R."/>
            <person name="Steinbuchel A."/>
        </authorList>
    </citation>
    <scope>NUCLEOTIDE SEQUENCE [LARGE SCALE GENOMIC DNA]</scope>
    <source>
        <strain evidence="2">SH22a</strain>
    </source>
</reference>
<protein>
    <submittedName>
        <fullName evidence="2">Uncharacterized protein</fullName>
    </submittedName>
</protein>
<evidence type="ECO:0000313" key="3">
    <source>
        <dbReference type="Proteomes" id="UP000019150"/>
    </source>
</evidence>
<evidence type="ECO:0000256" key="1">
    <source>
        <dbReference type="SAM" id="MobiDB-lite"/>
    </source>
</evidence>
<evidence type="ECO:0000313" key="2">
    <source>
        <dbReference type="EMBL" id="AHH15961.1"/>
    </source>
</evidence>
<accession>W5TFE0</accession>
<keyword evidence="3" id="KW-1185">Reference proteome</keyword>
<dbReference type="STRING" id="1415166.NONO_c11540"/>
<gene>
    <name evidence="2" type="ORF">NONO_c11540</name>
</gene>
<dbReference type="AlphaFoldDB" id="W5TFE0"/>
<dbReference type="PATRIC" id="fig|1415166.3.peg.1170"/>
<name>W5TFE0_9NOCA</name>
<dbReference type="Proteomes" id="UP000019150">
    <property type="component" value="Chromosome"/>
</dbReference>
<dbReference type="KEGG" id="nno:NONO_c11540"/>
<organism evidence="2 3">
    <name type="scientific">Nocardia nova SH22a</name>
    <dbReference type="NCBI Taxonomy" id="1415166"/>
    <lineage>
        <taxon>Bacteria</taxon>
        <taxon>Bacillati</taxon>
        <taxon>Actinomycetota</taxon>
        <taxon>Actinomycetes</taxon>
        <taxon>Mycobacteriales</taxon>
        <taxon>Nocardiaceae</taxon>
        <taxon>Nocardia</taxon>
    </lineage>
</organism>
<dbReference type="HOGENOM" id="CLU_2918030_0_0_11"/>
<dbReference type="EMBL" id="CP006850">
    <property type="protein sequence ID" value="AHH15961.1"/>
    <property type="molecule type" value="Genomic_DNA"/>
</dbReference>
<sequence>MWEWSTRVARHAVAAAWTRPTGEPAPTIVDPEVCTESAPPGPERGDDGSAMRNPAGEQAVSAGRTRLLPDYRLVA</sequence>